<gene>
    <name evidence="1" type="ORF">RRG08_017784</name>
</gene>
<reference evidence="1" key="1">
    <citation type="journal article" date="2023" name="G3 (Bethesda)">
        <title>A reference genome for the long-term kleptoplast-retaining sea slug Elysia crispata morphotype clarki.</title>
        <authorList>
            <person name="Eastman K.E."/>
            <person name="Pendleton A.L."/>
            <person name="Shaikh M.A."/>
            <person name="Suttiyut T."/>
            <person name="Ogas R."/>
            <person name="Tomko P."/>
            <person name="Gavelis G."/>
            <person name="Widhalm J.R."/>
            <person name="Wisecaver J.H."/>
        </authorList>
    </citation>
    <scope>NUCLEOTIDE SEQUENCE</scope>
    <source>
        <strain evidence="1">ECLA1</strain>
    </source>
</reference>
<proteinExistence type="predicted"/>
<sequence>MARLLAPVYRRLQDPMIQARNQRISHTRGATLLYDPSVEQTARDKPRLTVNVAKTQSVLMEALSSVNSLKKEIVEKVSDIEMSHALEFVAATTWSRYTKPGDCLPCDSTANNNGGRVLIRSDDEDNILFPIDLTDRSDDKDNILFPIDLTDRSDDKDNILFPIDLTDRSDDKDNILFLIDLTDS</sequence>
<keyword evidence="2" id="KW-1185">Reference proteome</keyword>
<dbReference type="EMBL" id="JAWDGP010001368">
    <property type="protein sequence ID" value="KAK3792515.1"/>
    <property type="molecule type" value="Genomic_DNA"/>
</dbReference>
<name>A0AAE1AR51_9GAST</name>
<comment type="caution">
    <text evidence="1">The sequence shown here is derived from an EMBL/GenBank/DDBJ whole genome shotgun (WGS) entry which is preliminary data.</text>
</comment>
<organism evidence="1 2">
    <name type="scientific">Elysia crispata</name>
    <name type="common">lettuce slug</name>
    <dbReference type="NCBI Taxonomy" id="231223"/>
    <lineage>
        <taxon>Eukaryota</taxon>
        <taxon>Metazoa</taxon>
        <taxon>Spiralia</taxon>
        <taxon>Lophotrochozoa</taxon>
        <taxon>Mollusca</taxon>
        <taxon>Gastropoda</taxon>
        <taxon>Heterobranchia</taxon>
        <taxon>Euthyneura</taxon>
        <taxon>Panpulmonata</taxon>
        <taxon>Sacoglossa</taxon>
        <taxon>Placobranchoidea</taxon>
        <taxon>Plakobranchidae</taxon>
        <taxon>Elysia</taxon>
    </lineage>
</organism>
<dbReference type="AlphaFoldDB" id="A0AAE1AR51"/>
<accession>A0AAE1AR51</accession>
<evidence type="ECO:0000313" key="2">
    <source>
        <dbReference type="Proteomes" id="UP001283361"/>
    </source>
</evidence>
<protein>
    <submittedName>
        <fullName evidence="1">Uncharacterized protein</fullName>
    </submittedName>
</protein>
<dbReference type="Proteomes" id="UP001283361">
    <property type="component" value="Unassembled WGS sequence"/>
</dbReference>
<evidence type="ECO:0000313" key="1">
    <source>
        <dbReference type="EMBL" id="KAK3792515.1"/>
    </source>
</evidence>